<keyword evidence="3" id="KW-1185">Reference proteome</keyword>
<dbReference type="SUPFAM" id="SSF53639">
    <property type="entry name" value="AraD/HMP-PK domain-like"/>
    <property type="match status" value="1"/>
</dbReference>
<feature type="domain" description="Class II aldolase/adducin N-terminal" evidence="1">
    <location>
        <begin position="20"/>
        <end position="221"/>
    </location>
</feature>
<dbReference type="InterPro" id="IPR001303">
    <property type="entry name" value="Aldolase_II/adducin_N"/>
</dbReference>
<name>A0A1H6F676_9GAMM</name>
<dbReference type="GO" id="GO:0005996">
    <property type="term" value="P:monosaccharide metabolic process"/>
    <property type="evidence" value="ECO:0007669"/>
    <property type="project" value="UniProtKB-ARBA"/>
</dbReference>
<dbReference type="AlphaFoldDB" id="A0A1H6F676"/>
<dbReference type="Pfam" id="PF00596">
    <property type="entry name" value="Aldolase_II"/>
    <property type="match status" value="1"/>
</dbReference>
<dbReference type="SMART" id="SM01007">
    <property type="entry name" value="Aldolase_II"/>
    <property type="match status" value="1"/>
</dbReference>
<organism evidence="2 3">
    <name type="scientific">Candidatus Venteria ishoeyi</name>
    <dbReference type="NCBI Taxonomy" id="1899563"/>
    <lineage>
        <taxon>Bacteria</taxon>
        <taxon>Pseudomonadati</taxon>
        <taxon>Pseudomonadota</taxon>
        <taxon>Gammaproteobacteria</taxon>
        <taxon>Thiotrichales</taxon>
        <taxon>Thiotrichaceae</taxon>
        <taxon>Venteria</taxon>
    </lineage>
</organism>
<dbReference type="EMBL" id="FMSV02000056">
    <property type="protein sequence ID" value="SEH04485.1"/>
    <property type="molecule type" value="Genomic_DNA"/>
</dbReference>
<sequence length="302" mass="32907">MESLWQDKDAQHYLNDPLQMRVYSSRLLGQDASLVLHGGGNTSVKAQASNLFGDQETVLYVKGSGWDLASIEKAGFAPVRLNTLQRMAQLEQLSDTDMVNEQRAAMLNPNAPNPSVEAILHAIIPFKYVDHTHADAVVALTNTPDSSDLITELYGKRVLIIPYIMPGFELARQVAKITAEIDWSTLDGMILMNHGVFSFSDDAKTSYETMLKLVSIAEDYLQAQQALRIAAQIPEVSNLQQLADIRKAVSELAGRPMLACLDNSAQACGFASLPDVAKIACQGPFNPGSCNTHQKNSHAGHA</sequence>
<protein>
    <submittedName>
        <fullName evidence="2">Short chain dehydrogenase</fullName>
    </submittedName>
</protein>
<dbReference type="Proteomes" id="UP000236724">
    <property type="component" value="Unassembled WGS sequence"/>
</dbReference>
<evidence type="ECO:0000313" key="3">
    <source>
        <dbReference type="Proteomes" id="UP000236724"/>
    </source>
</evidence>
<dbReference type="InterPro" id="IPR036409">
    <property type="entry name" value="Aldolase_II/adducin_N_sf"/>
</dbReference>
<accession>A0A1H6F676</accession>
<dbReference type="RefSeq" id="WP_286018953.1">
    <property type="nucleotide sequence ID" value="NZ_FMSV02000056.1"/>
</dbReference>
<dbReference type="Gene3D" id="3.40.225.10">
    <property type="entry name" value="Class II aldolase/adducin N-terminal domain"/>
    <property type="match status" value="1"/>
</dbReference>
<evidence type="ECO:0000259" key="1">
    <source>
        <dbReference type="SMART" id="SM01007"/>
    </source>
</evidence>
<evidence type="ECO:0000313" key="2">
    <source>
        <dbReference type="EMBL" id="SEH04485.1"/>
    </source>
</evidence>
<gene>
    <name evidence="2" type="ORF">MBHS_00331</name>
</gene>
<reference evidence="2 3" key="1">
    <citation type="submission" date="2016-10" db="EMBL/GenBank/DDBJ databases">
        <authorList>
            <person name="de Groot N.N."/>
        </authorList>
    </citation>
    <scope>NUCLEOTIDE SEQUENCE [LARGE SCALE GENOMIC DNA]</scope>
    <source>
        <strain evidence="2">MBHS1</strain>
    </source>
</reference>
<proteinExistence type="predicted"/>